<keyword evidence="1" id="KW-0489">Methyltransferase</keyword>
<dbReference type="Proteomes" id="UP000030700">
    <property type="component" value="Unassembled WGS sequence"/>
</dbReference>
<dbReference type="STRING" id="1499966.U14_00678"/>
<dbReference type="GO" id="GO:0008168">
    <property type="term" value="F:methyltransferase activity"/>
    <property type="evidence" value="ECO:0007669"/>
    <property type="project" value="UniProtKB-KW"/>
</dbReference>
<evidence type="ECO:0000313" key="2">
    <source>
        <dbReference type="Proteomes" id="UP000030700"/>
    </source>
</evidence>
<evidence type="ECO:0000313" key="1">
    <source>
        <dbReference type="EMBL" id="GAK49456.1"/>
    </source>
</evidence>
<protein>
    <submittedName>
        <fullName evidence="1">Methyltransferase type 11</fullName>
    </submittedName>
</protein>
<keyword evidence="2" id="KW-1185">Reference proteome</keyword>
<sequence length="181" mass="21111">MALEHNENKIEEWKANYEWMMLELYDQTVRERSGGEMAAYLSQASVPNVEFVVQRVGYEAKAIMEKAVLKRQGSSTPHPKSKKRERLASWRYWRERLIKKLLGAEYEALKIGRFRQGGEIHQWMYDRYSLRALLEYSGFSHVTPCTATDSAIPRWAEFQLDTDAHGVVYKPDSLFMEAVKA</sequence>
<dbReference type="GO" id="GO:0032259">
    <property type="term" value="P:methylation"/>
    <property type="evidence" value="ECO:0007669"/>
    <property type="project" value="UniProtKB-KW"/>
</dbReference>
<dbReference type="EMBL" id="DF820455">
    <property type="protein sequence ID" value="GAK49456.1"/>
    <property type="molecule type" value="Genomic_DNA"/>
</dbReference>
<keyword evidence="1" id="KW-0808">Transferase</keyword>
<dbReference type="AlphaFoldDB" id="A0A0S6VQS3"/>
<reference evidence="1" key="1">
    <citation type="journal article" date="2015" name="PeerJ">
        <title>First genomic representation of candidate bacterial phylum KSB3 points to enhanced environmental sensing as a trigger of wastewater bulking.</title>
        <authorList>
            <person name="Sekiguchi Y."/>
            <person name="Ohashi A."/>
            <person name="Parks D.H."/>
            <person name="Yamauchi T."/>
            <person name="Tyson G.W."/>
            <person name="Hugenholtz P."/>
        </authorList>
    </citation>
    <scope>NUCLEOTIDE SEQUENCE [LARGE SCALE GENOMIC DNA]</scope>
</reference>
<gene>
    <name evidence="1" type="ORF">U14_00678</name>
</gene>
<name>A0A0S6VQS3_9BACT</name>
<accession>A0A0S6VQS3</accession>
<proteinExistence type="predicted"/>
<dbReference type="HOGENOM" id="CLU_1537991_0_0_0"/>
<organism evidence="1">
    <name type="scientific">Candidatus Moduliflexus flocculans</name>
    <dbReference type="NCBI Taxonomy" id="1499966"/>
    <lineage>
        <taxon>Bacteria</taxon>
        <taxon>Candidatus Moduliflexota</taxon>
        <taxon>Candidatus Moduliflexia</taxon>
        <taxon>Candidatus Moduliflexales</taxon>
        <taxon>Candidatus Moduliflexaceae</taxon>
    </lineage>
</organism>